<dbReference type="RefSeq" id="WP_116109176.1">
    <property type="nucleotide sequence ID" value="NZ_CP091196.1"/>
</dbReference>
<keyword evidence="6" id="KW-1185">Reference proteome</keyword>
<reference evidence="5" key="1">
    <citation type="submission" date="2022-01" db="EMBL/GenBank/DDBJ databases">
        <title>PSI-footprinting approach for the identification of protein synthesis inhibitor producers.</title>
        <authorList>
            <person name="Handel F."/>
            <person name="Kulik A."/>
            <person name="Wex K.W."/>
            <person name="Berscheid A."/>
            <person name="Saur J.S."/>
            <person name="Winkler A."/>
            <person name="Wibberg D."/>
            <person name="Kalinowski J."/>
            <person name="Broetz-Oesterhelt H."/>
            <person name="Mast Y."/>
        </authorList>
    </citation>
    <scope>NUCLEOTIDE SEQUENCE</scope>
    <source>
        <strain evidence="5">KNN 49.3e</strain>
    </source>
</reference>
<dbReference type="PANTHER" id="PTHR33204">
    <property type="entry name" value="TRANSCRIPTIONAL REGULATOR, MARR FAMILY"/>
    <property type="match status" value="1"/>
</dbReference>
<evidence type="ECO:0000256" key="2">
    <source>
        <dbReference type="ARBA" id="ARBA00023125"/>
    </source>
</evidence>
<keyword evidence="2" id="KW-0238">DNA-binding</keyword>
<evidence type="ECO:0000256" key="3">
    <source>
        <dbReference type="ARBA" id="ARBA00023163"/>
    </source>
</evidence>
<dbReference type="InterPro" id="IPR036390">
    <property type="entry name" value="WH_DNA-bd_sf"/>
</dbReference>
<sequence>MEGPLADLSSWKTDHCSLVKALEIVGTKSALLILREAFYGTTRFSAFASRVGITETAAARQLRHLTEAGLLHKQPYRDVGGRTRDEYVLTDMGRDLLPVVLGLMQWADKYLQDGGPPLLYVDHDTGAPARVGLRTDEGHPVELDQLGVRLNPAWRRPRPGS</sequence>
<keyword evidence="1" id="KW-0805">Transcription regulation</keyword>
<dbReference type="SUPFAM" id="SSF46785">
    <property type="entry name" value="Winged helix' DNA-binding domain"/>
    <property type="match status" value="1"/>
</dbReference>
<organism evidence="5 6">
    <name type="scientific">Amycolatopsis thermalba</name>
    <dbReference type="NCBI Taxonomy" id="944492"/>
    <lineage>
        <taxon>Bacteria</taxon>
        <taxon>Bacillati</taxon>
        <taxon>Actinomycetota</taxon>
        <taxon>Actinomycetes</taxon>
        <taxon>Pseudonocardiales</taxon>
        <taxon>Pseudonocardiaceae</taxon>
        <taxon>Amycolatopsis</taxon>
    </lineage>
</organism>
<dbReference type="PANTHER" id="PTHR33204:SF18">
    <property type="entry name" value="TRANSCRIPTIONAL REGULATORY PROTEIN"/>
    <property type="match status" value="1"/>
</dbReference>
<dbReference type="Gene3D" id="1.10.10.10">
    <property type="entry name" value="Winged helix-like DNA-binding domain superfamily/Winged helix DNA-binding domain"/>
    <property type="match status" value="1"/>
</dbReference>
<protein>
    <submittedName>
        <fullName evidence="5">Helix-turn-helix transcriptional regulator</fullName>
    </submittedName>
</protein>
<name>A0ABY4P6X9_9PSEU</name>
<dbReference type="InterPro" id="IPR036388">
    <property type="entry name" value="WH-like_DNA-bd_sf"/>
</dbReference>
<evidence type="ECO:0000313" key="5">
    <source>
        <dbReference type="EMBL" id="UQS27928.1"/>
    </source>
</evidence>
<dbReference type="PROSITE" id="PS51118">
    <property type="entry name" value="HTH_HXLR"/>
    <property type="match status" value="1"/>
</dbReference>
<keyword evidence="3" id="KW-0804">Transcription</keyword>
<dbReference type="InterPro" id="IPR002577">
    <property type="entry name" value="HTH_HxlR"/>
</dbReference>
<accession>A0ABY4P6X9</accession>
<proteinExistence type="predicted"/>
<evidence type="ECO:0000313" key="6">
    <source>
        <dbReference type="Proteomes" id="UP000830158"/>
    </source>
</evidence>
<dbReference type="Proteomes" id="UP000830158">
    <property type="component" value="Chromosome"/>
</dbReference>
<evidence type="ECO:0000256" key="1">
    <source>
        <dbReference type="ARBA" id="ARBA00023015"/>
    </source>
</evidence>
<evidence type="ECO:0000259" key="4">
    <source>
        <dbReference type="PROSITE" id="PS51118"/>
    </source>
</evidence>
<dbReference type="EMBL" id="CP091196">
    <property type="protein sequence ID" value="UQS27928.1"/>
    <property type="molecule type" value="Genomic_DNA"/>
</dbReference>
<dbReference type="Pfam" id="PF01638">
    <property type="entry name" value="HxlR"/>
    <property type="match status" value="1"/>
</dbReference>
<gene>
    <name evidence="5" type="ORF">L1857_20170</name>
</gene>
<feature type="domain" description="HTH hxlR-type" evidence="4">
    <location>
        <begin position="16"/>
        <end position="115"/>
    </location>
</feature>